<feature type="domain" description="FHA" evidence="3">
    <location>
        <begin position="484"/>
        <end position="543"/>
    </location>
</feature>
<dbReference type="SMART" id="SM00240">
    <property type="entry name" value="FHA"/>
    <property type="match status" value="1"/>
</dbReference>
<evidence type="ECO:0000256" key="1">
    <source>
        <dbReference type="SAM" id="MobiDB-lite"/>
    </source>
</evidence>
<keyword evidence="2" id="KW-1133">Transmembrane helix</keyword>
<reference evidence="4" key="1">
    <citation type="submission" date="2020-10" db="EMBL/GenBank/DDBJ databases">
        <title>Taxonomic study of unclassified bacteria belonging to the class Ktedonobacteria.</title>
        <authorList>
            <person name="Yabe S."/>
            <person name="Wang C.M."/>
            <person name="Zheng Y."/>
            <person name="Sakai Y."/>
            <person name="Cavaletti L."/>
            <person name="Monciardini P."/>
            <person name="Donadio S."/>
        </authorList>
    </citation>
    <scope>NUCLEOTIDE SEQUENCE</scope>
    <source>
        <strain evidence="4">SOSP1-1</strain>
    </source>
</reference>
<evidence type="ECO:0000256" key="2">
    <source>
        <dbReference type="SAM" id="Phobius"/>
    </source>
</evidence>
<dbReference type="PROSITE" id="PS50006">
    <property type="entry name" value="FHA_DOMAIN"/>
    <property type="match status" value="1"/>
</dbReference>
<proteinExistence type="predicted"/>
<organism evidence="4 5">
    <name type="scientific">Ktedonospora formicarum</name>
    <dbReference type="NCBI Taxonomy" id="2778364"/>
    <lineage>
        <taxon>Bacteria</taxon>
        <taxon>Bacillati</taxon>
        <taxon>Chloroflexota</taxon>
        <taxon>Ktedonobacteria</taxon>
        <taxon>Ktedonobacterales</taxon>
        <taxon>Ktedonobacteraceae</taxon>
        <taxon>Ktedonospora</taxon>
    </lineage>
</organism>
<sequence length="569" mass="61152">MDARFYNSEDIDIERLASDLVNAYMSQGYQAQHIGNRDQTMVQIKKGGDFEAIIGMQAALSVTLQRTTGGVLAMIGQQKWIDKAAVGAVGIVALPILWPLALTAGVGALRQASLSNQVLNMTDGLVRQQRPGIMPGPIPYHLLPPSMQPIQPPANNQVPVYVPQNRDVPKQPMMPPPVPMPAGGGFRCQHCNTPYEPGDTFCSGCGRSLTPPKLYCSRCNSEVKDGAAFCPKCGASTFHTISGQAATQTSPPMPAQPKVTYTPAPQPRPTPPPTPVYTPPTPPPTPVYTPPTPPPTPVYTPPSQQPTYTPPAPQPSVVESTVLPGQQQPPKPSVPEYVPPTPQNPAVVPQPKVTYTQSTEKKEPAAPPKKPEVQYYVPSNPQDQVSPAPAQPQVTYTPSTEKKEPAAPPQPKKEEVYYTPPAHLQQQVDQAKQAQGNKAHLVEPAQRPAPPRGAAQEQAAKADVAWGALVFADGSQMQLKGERSVVGRYDHDLGGIRPDIDLSSKDGADTISRIHAAFEHSGDAYMLTDLNSTNATRVNGKRLEPDQDTPLNDGDSLAFGKVTCTFKRL</sequence>
<feature type="compositionally biased region" description="Pro residues" evidence="1">
    <location>
        <begin position="327"/>
        <end position="343"/>
    </location>
</feature>
<feature type="compositionally biased region" description="Basic and acidic residues" evidence="1">
    <location>
        <begin position="400"/>
        <end position="416"/>
    </location>
</feature>
<feature type="compositionally biased region" description="Low complexity" evidence="1">
    <location>
        <begin position="422"/>
        <end position="435"/>
    </location>
</feature>
<dbReference type="PANTHER" id="PTHR23308">
    <property type="entry name" value="NUCLEAR INHIBITOR OF PROTEIN PHOSPHATASE-1"/>
    <property type="match status" value="1"/>
</dbReference>
<dbReference type="PRINTS" id="PR01217">
    <property type="entry name" value="PRICHEXTENSN"/>
</dbReference>
<feature type="compositionally biased region" description="Basic and acidic residues" evidence="1">
    <location>
        <begin position="359"/>
        <end position="372"/>
    </location>
</feature>
<dbReference type="InterPro" id="IPR000253">
    <property type="entry name" value="FHA_dom"/>
</dbReference>
<dbReference type="CDD" id="cd00060">
    <property type="entry name" value="FHA"/>
    <property type="match status" value="1"/>
</dbReference>
<dbReference type="RefSeq" id="WP_220193260.1">
    <property type="nucleotide sequence ID" value="NZ_BNJF01000001.1"/>
</dbReference>
<evidence type="ECO:0000259" key="3">
    <source>
        <dbReference type="PROSITE" id="PS50006"/>
    </source>
</evidence>
<evidence type="ECO:0000313" key="5">
    <source>
        <dbReference type="Proteomes" id="UP000612362"/>
    </source>
</evidence>
<dbReference type="InterPro" id="IPR025874">
    <property type="entry name" value="DZR"/>
</dbReference>
<dbReference type="Proteomes" id="UP000612362">
    <property type="component" value="Unassembled WGS sequence"/>
</dbReference>
<dbReference type="InterPro" id="IPR008984">
    <property type="entry name" value="SMAD_FHA_dom_sf"/>
</dbReference>
<name>A0A8J3MQB3_9CHLR</name>
<dbReference type="Pfam" id="PF12773">
    <property type="entry name" value="DZR"/>
    <property type="match status" value="1"/>
</dbReference>
<feature type="compositionally biased region" description="Pro residues" evidence="1">
    <location>
        <begin position="264"/>
        <end position="314"/>
    </location>
</feature>
<dbReference type="SUPFAM" id="SSF49879">
    <property type="entry name" value="SMAD/FHA domain"/>
    <property type="match status" value="1"/>
</dbReference>
<evidence type="ECO:0000313" key="4">
    <source>
        <dbReference type="EMBL" id="GHO43810.1"/>
    </source>
</evidence>
<keyword evidence="2" id="KW-0472">Membrane</keyword>
<dbReference type="Gene3D" id="2.60.200.20">
    <property type="match status" value="1"/>
</dbReference>
<dbReference type="Pfam" id="PF00498">
    <property type="entry name" value="FHA"/>
    <property type="match status" value="1"/>
</dbReference>
<gene>
    <name evidence="4" type="ORF">KSX_19730</name>
</gene>
<feature type="transmembrane region" description="Helical" evidence="2">
    <location>
        <begin position="84"/>
        <end position="109"/>
    </location>
</feature>
<dbReference type="EMBL" id="BNJF01000001">
    <property type="protein sequence ID" value="GHO43810.1"/>
    <property type="molecule type" value="Genomic_DNA"/>
</dbReference>
<dbReference type="InterPro" id="IPR050923">
    <property type="entry name" value="Cell_Proc_Reg/RNA_Proc"/>
</dbReference>
<accession>A0A8J3MQB3</accession>
<keyword evidence="5" id="KW-1185">Reference proteome</keyword>
<protein>
    <recommendedName>
        <fullName evidence="3">FHA domain-containing protein</fullName>
    </recommendedName>
</protein>
<comment type="caution">
    <text evidence="4">The sequence shown here is derived from an EMBL/GenBank/DDBJ whole genome shotgun (WGS) entry which is preliminary data.</text>
</comment>
<feature type="region of interest" description="Disordered" evidence="1">
    <location>
        <begin position="244"/>
        <end position="459"/>
    </location>
</feature>
<dbReference type="AlphaFoldDB" id="A0A8J3MQB3"/>
<keyword evidence="2" id="KW-0812">Transmembrane</keyword>